<dbReference type="Proteomes" id="UP000838412">
    <property type="component" value="Chromosome 6"/>
</dbReference>
<gene>
    <name evidence="3" type="primary">Hypp3949</name>
    <name evidence="3" type="ORF">BLAG_LOCUS21543</name>
</gene>
<keyword evidence="4" id="KW-1185">Reference proteome</keyword>
<name>A0A8K0A779_BRALA</name>
<keyword evidence="2" id="KW-1133">Transmembrane helix</keyword>
<evidence type="ECO:0000313" key="3">
    <source>
        <dbReference type="EMBL" id="CAH1268716.1"/>
    </source>
</evidence>
<feature type="transmembrane region" description="Helical" evidence="2">
    <location>
        <begin position="58"/>
        <end position="79"/>
    </location>
</feature>
<evidence type="ECO:0000256" key="1">
    <source>
        <dbReference type="SAM" id="MobiDB-lite"/>
    </source>
</evidence>
<keyword evidence="2" id="KW-0472">Membrane</keyword>
<accession>A0A8K0A779</accession>
<protein>
    <submittedName>
        <fullName evidence="3">Hypp3949 protein</fullName>
    </submittedName>
</protein>
<organism evidence="3 4">
    <name type="scientific">Branchiostoma lanceolatum</name>
    <name type="common">Common lancelet</name>
    <name type="synonym">Amphioxus lanceolatum</name>
    <dbReference type="NCBI Taxonomy" id="7740"/>
    <lineage>
        <taxon>Eukaryota</taxon>
        <taxon>Metazoa</taxon>
        <taxon>Chordata</taxon>
        <taxon>Cephalochordata</taxon>
        <taxon>Leptocardii</taxon>
        <taxon>Amphioxiformes</taxon>
        <taxon>Branchiostomatidae</taxon>
        <taxon>Branchiostoma</taxon>
    </lineage>
</organism>
<dbReference type="EMBL" id="OV696691">
    <property type="protein sequence ID" value="CAH1268716.1"/>
    <property type="molecule type" value="Genomic_DNA"/>
</dbReference>
<feature type="compositionally biased region" description="Basic and acidic residues" evidence="1">
    <location>
        <begin position="110"/>
        <end position="136"/>
    </location>
</feature>
<proteinExistence type="predicted"/>
<keyword evidence="2" id="KW-0812">Transmembrane</keyword>
<evidence type="ECO:0000313" key="4">
    <source>
        <dbReference type="Proteomes" id="UP000838412"/>
    </source>
</evidence>
<sequence>MCSLTTAQVLLPVQLVAVNYKEKPPHKYKARAHWTAAAGAGGLVGRDRHPSARKDPRAVTVVGSLAAIMVLLVNTGLLLTVSRPSAWHTGAACQSQPRRQADNKPAANHSRGDRLTANHSRGDRLTANHSRGDRLKTNLRPQT</sequence>
<dbReference type="AlphaFoldDB" id="A0A8K0A779"/>
<feature type="region of interest" description="Disordered" evidence="1">
    <location>
        <begin position="90"/>
        <end position="143"/>
    </location>
</feature>
<evidence type="ECO:0000256" key="2">
    <source>
        <dbReference type="SAM" id="Phobius"/>
    </source>
</evidence>
<reference evidence="3" key="1">
    <citation type="submission" date="2022-01" db="EMBL/GenBank/DDBJ databases">
        <authorList>
            <person name="Braso-Vives M."/>
        </authorList>
    </citation>
    <scope>NUCLEOTIDE SEQUENCE</scope>
</reference>